<gene>
    <name evidence="10" type="primary">cbiB</name>
    <name evidence="9" type="synonym">cobD</name>
    <name evidence="10" type="ORF">Q4481_04885</name>
</gene>
<keyword evidence="5 9" id="KW-0169">Cobalamin biosynthesis</keyword>
<dbReference type="PANTHER" id="PTHR34308">
    <property type="entry name" value="COBALAMIN BIOSYNTHESIS PROTEIN CBIB"/>
    <property type="match status" value="1"/>
</dbReference>
<evidence type="ECO:0000256" key="5">
    <source>
        <dbReference type="ARBA" id="ARBA00022573"/>
    </source>
</evidence>
<keyword evidence="11" id="KW-1185">Reference proteome</keyword>
<comment type="function">
    <text evidence="9">Converts cobyric acid to cobinamide by the addition of aminopropanol on the F carboxylic group.</text>
</comment>
<reference evidence="10" key="2">
    <citation type="submission" date="2023-07" db="EMBL/GenBank/DDBJ databases">
        <authorList>
            <person name="Shen H."/>
        </authorList>
    </citation>
    <scope>NUCLEOTIDE SEQUENCE</scope>
    <source>
        <strain evidence="10">TNR-22</strain>
    </source>
</reference>
<evidence type="ECO:0000256" key="7">
    <source>
        <dbReference type="ARBA" id="ARBA00022989"/>
    </source>
</evidence>
<dbReference type="HAMAP" id="MF_00024">
    <property type="entry name" value="CobD_CbiB"/>
    <property type="match status" value="1"/>
</dbReference>
<comment type="caution">
    <text evidence="9">Lacks conserved residue(s) required for the propagation of feature annotation.</text>
</comment>
<keyword evidence="7 9" id="KW-1133">Transmembrane helix</keyword>
<evidence type="ECO:0000256" key="9">
    <source>
        <dbReference type="HAMAP-Rule" id="MF_00024"/>
    </source>
</evidence>
<comment type="subcellular location">
    <subcellularLocation>
        <location evidence="1 9">Cell membrane</location>
        <topology evidence="1 9">Multi-pass membrane protein</topology>
    </subcellularLocation>
</comment>
<evidence type="ECO:0000256" key="3">
    <source>
        <dbReference type="ARBA" id="ARBA00006263"/>
    </source>
</evidence>
<feature type="transmembrane region" description="Helical" evidence="9">
    <location>
        <begin position="303"/>
        <end position="326"/>
    </location>
</feature>
<dbReference type="PANTHER" id="PTHR34308:SF1">
    <property type="entry name" value="COBALAMIN BIOSYNTHESIS PROTEIN CBIB"/>
    <property type="match status" value="1"/>
</dbReference>
<feature type="transmembrane region" description="Helical" evidence="9">
    <location>
        <begin position="57"/>
        <end position="77"/>
    </location>
</feature>
<dbReference type="Pfam" id="PF03186">
    <property type="entry name" value="CobD_Cbib"/>
    <property type="match status" value="1"/>
</dbReference>
<protein>
    <recommendedName>
        <fullName evidence="9">Cobalamin biosynthesis protein CobD</fullName>
    </recommendedName>
</protein>
<keyword evidence="4 9" id="KW-1003">Cell membrane</keyword>
<evidence type="ECO:0000256" key="2">
    <source>
        <dbReference type="ARBA" id="ARBA00004953"/>
    </source>
</evidence>
<evidence type="ECO:0000256" key="8">
    <source>
        <dbReference type="ARBA" id="ARBA00023136"/>
    </source>
</evidence>
<sequence>MLTLVCLSLALLLDRFIGDPDWLWRRVSHPVVIFGKAIAFFEKHFNGRGLDRKDRRSYGIMTILALLLASILSGWFLHRVLIYFGWLGTVIEIIVVAIFLAQKSLADHVEAVATGLRKGGLAGGRRAVSMVVGRNPETLDEAGVCRAAIETLAENFSDGVVAPALFYAFFGLPGLFAYKMLNTADSMIGHKTPRYREFGWASARLDDVANWPAARLSALLIALGALAERGRAAMRRSLSVALRDHGLHRSPNSGWPESAMAGALDIALAGPRIYEGETVVEPMQNAAGRCQIGPADIDAAIAVFWRACTAFNLIVPLAALLLAAVML</sequence>
<dbReference type="RefSeq" id="WP_304375199.1">
    <property type="nucleotide sequence ID" value="NZ_JAUOZU010000005.1"/>
</dbReference>
<comment type="similarity">
    <text evidence="3 9">Belongs to the CobD/CbiB family.</text>
</comment>
<evidence type="ECO:0000256" key="6">
    <source>
        <dbReference type="ARBA" id="ARBA00022692"/>
    </source>
</evidence>
<evidence type="ECO:0000256" key="4">
    <source>
        <dbReference type="ARBA" id="ARBA00022475"/>
    </source>
</evidence>
<reference evidence="10" key="1">
    <citation type="journal article" date="2015" name="Int. J. Syst. Evol. Microbiol.">
        <title>Rhizobium alvei sp. nov., isolated from a freshwater river.</title>
        <authorList>
            <person name="Sheu S.Y."/>
            <person name="Huang H.W."/>
            <person name="Young C.C."/>
            <person name="Chen W.M."/>
        </authorList>
    </citation>
    <scope>NUCLEOTIDE SEQUENCE</scope>
    <source>
        <strain evidence="10">TNR-22</strain>
    </source>
</reference>
<keyword evidence="6 9" id="KW-0812">Transmembrane</keyword>
<dbReference type="NCBIfam" id="TIGR00380">
    <property type="entry name" value="cobal_cbiB"/>
    <property type="match status" value="1"/>
</dbReference>
<feature type="transmembrane region" description="Helical" evidence="9">
    <location>
        <begin position="83"/>
        <end position="101"/>
    </location>
</feature>
<accession>A0ABT8YI25</accession>
<proteinExistence type="inferred from homology"/>
<keyword evidence="8 9" id="KW-0472">Membrane</keyword>
<comment type="caution">
    <text evidence="10">The sequence shown here is derived from an EMBL/GenBank/DDBJ whole genome shotgun (WGS) entry which is preliminary data.</text>
</comment>
<name>A0ABT8YI25_9HYPH</name>
<evidence type="ECO:0000256" key="1">
    <source>
        <dbReference type="ARBA" id="ARBA00004651"/>
    </source>
</evidence>
<dbReference type="EMBL" id="JAUOZU010000005">
    <property type="protein sequence ID" value="MDO6963281.1"/>
    <property type="molecule type" value="Genomic_DNA"/>
</dbReference>
<comment type="pathway">
    <text evidence="2 9">Cofactor biosynthesis; adenosylcobalamin biosynthesis.</text>
</comment>
<evidence type="ECO:0000313" key="10">
    <source>
        <dbReference type="EMBL" id="MDO6963281.1"/>
    </source>
</evidence>
<evidence type="ECO:0000313" key="11">
    <source>
        <dbReference type="Proteomes" id="UP001174932"/>
    </source>
</evidence>
<organism evidence="10 11">
    <name type="scientific">Rhizobium alvei</name>
    <dbReference type="NCBI Taxonomy" id="1132659"/>
    <lineage>
        <taxon>Bacteria</taxon>
        <taxon>Pseudomonadati</taxon>
        <taxon>Pseudomonadota</taxon>
        <taxon>Alphaproteobacteria</taxon>
        <taxon>Hyphomicrobiales</taxon>
        <taxon>Rhizobiaceae</taxon>
        <taxon>Rhizobium/Agrobacterium group</taxon>
        <taxon>Rhizobium</taxon>
    </lineage>
</organism>
<dbReference type="InterPro" id="IPR004485">
    <property type="entry name" value="Cobalamin_biosynth_CobD/CbiB"/>
</dbReference>
<feature type="transmembrane region" description="Helical" evidence="9">
    <location>
        <begin position="160"/>
        <end position="178"/>
    </location>
</feature>
<dbReference type="Proteomes" id="UP001174932">
    <property type="component" value="Unassembled WGS sequence"/>
</dbReference>